<evidence type="ECO:0000256" key="1">
    <source>
        <dbReference type="SAM" id="Coils"/>
    </source>
</evidence>
<sequence>MALMDRVRDVGRVIDSLCDRNAELRKQVEEIRASAAPEAVAAAEQRASDLEAEATRLRSELKNDGLLVHLKAAWAEVRLVKGETLTLSQKLDKACAEARAASKTLAEEIRQRPEKDRKLIEDYKKSQGFELGLT</sequence>
<dbReference type="Proteomes" id="UP000317650">
    <property type="component" value="Chromosome 7"/>
</dbReference>
<protein>
    <submittedName>
        <fullName evidence="2">Uncharacterized protein</fullName>
    </submittedName>
</protein>
<dbReference type="EMBL" id="PYDT01000005">
    <property type="protein sequence ID" value="THU60413.1"/>
    <property type="molecule type" value="Genomic_DNA"/>
</dbReference>
<organism evidence="2 3">
    <name type="scientific">Musa balbisiana</name>
    <name type="common">Banana</name>
    <dbReference type="NCBI Taxonomy" id="52838"/>
    <lineage>
        <taxon>Eukaryota</taxon>
        <taxon>Viridiplantae</taxon>
        <taxon>Streptophyta</taxon>
        <taxon>Embryophyta</taxon>
        <taxon>Tracheophyta</taxon>
        <taxon>Spermatophyta</taxon>
        <taxon>Magnoliopsida</taxon>
        <taxon>Liliopsida</taxon>
        <taxon>Zingiberales</taxon>
        <taxon>Musaceae</taxon>
        <taxon>Musa</taxon>
    </lineage>
</organism>
<proteinExistence type="predicted"/>
<feature type="coiled-coil region" evidence="1">
    <location>
        <begin position="14"/>
        <end position="60"/>
    </location>
</feature>
<reference evidence="2 3" key="1">
    <citation type="journal article" date="2019" name="Nat. Plants">
        <title>Genome sequencing of Musa balbisiana reveals subgenome evolution and function divergence in polyploid bananas.</title>
        <authorList>
            <person name="Yao X."/>
        </authorList>
    </citation>
    <scope>NUCLEOTIDE SEQUENCE [LARGE SCALE GENOMIC DNA]</scope>
    <source>
        <strain evidence="3">cv. DH-PKW</strain>
        <tissue evidence="2">Leaves</tissue>
    </source>
</reference>
<dbReference type="AlphaFoldDB" id="A0A4S8JES7"/>
<accession>A0A4S8JES7</accession>
<keyword evidence="1" id="KW-0175">Coiled coil</keyword>
<comment type="caution">
    <text evidence="2">The sequence shown here is derived from an EMBL/GenBank/DDBJ whole genome shotgun (WGS) entry which is preliminary data.</text>
</comment>
<evidence type="ECO:0000313" key="3">
    <source>
        <dbReference type="Proteomes" id="UP000317650"/>
    </source>
</evidence>
<keyword evidence="3" id="KW-1185">Reference proteome</keyword>
<dbReference type="Gene3D" id="1.20.58.70">
    <property type="match status" value="1"/>
</dbReference>
<gene>
    <name evidence="2" type="ORF">C4D60_Mb07t12440</name>
</gene>
<name>A0A4S8JES7_MUSBA</name>
<evidence type="ECO:0000313" key="2">
    <source>
        <dbReference type="EMBL" id="THU60413.1"/>
    </source>
</evidence>